<dbReference type="AlphaFoldDB" id="A0A9X7Z831"/>
<evidence type="ECO:0000313" key="2">
    <source>
        <dbReference type="EMBL" id="QSO49759.1"/>
    </source>
</evidence>
<proteinExistence type="predicted"/>
<protein>
    <submittedName>
        <fullName evidence="2">ABC transporter permease</fullName>
    </submittedName>
</protein>
<evidence type="ECO:0000256" key="1">
    <source>
        <dbReference type="SAM" id="Phobius"/>
    </source>
</evidence>
<evidence type="ECO:0000313" key="3">
    <source>
        <dbReference type="Proteomes" id="UP000663505"/>
    </source>
</evidence>
<keyword evidence="1" id="KW-0472">Membrane</keyword>
<dbReference type="KEGG" id="afx:JZ786_08510"/>
<accession>A0A9X7Z831</accession>
<sequence length="329" mass="35898">MFWQLVSNEIIKMLRKRRFQVVLVILIVLMAVFSYAEHQAVLVIEKQLGTADWHVRLQQQITDQLNRLHNPFLSAGEKAGIQATLAESQYELTHNINPYAPGAPSFMHGFMDEGILLLIPLFVIVIASDIVSSEMSGGTVKMLLTRGVSRTKVLTSKLVALFLLVAMLFLAIGVTSYVVSGAFFGYGGFGLPVIMGFQSSANGTVNLTHVYTLPQWQYLIMTFGLGFFACLAVASLAFMVSTLVRSTASSMGIMMAALIAGTLLTALANNWTLAKYLPVVNLQLINYLNGTPPPVAGMTFSFSLGVLVVWSALALVISFQVFTRKDIMG</sequence>
<keyword evidence="1" id="KW-1133">Transmembrane helix</keyword>
<dbReference type="GO" id="GO:0005886">
    <property type="term" value="C:plasma membrane"/>
    <property type="evidence" value="ECO:0007669"/>
    <property type="project" value="UniProtKB-SubCell"/>
</dbReference>
<dbReference type="RefSeq" id="WP_206659064.1">
    <property type="nucleotide sequence ID" value="NZ_CP071182.1"/>
</dbReference>
<gene>
    <name evidence="2" type="ORF">JZ786_08510</name>
</gene>
<name>A0A9X7Z831_9BACL</name>
<dbReference type="GO" id="GO:0140359">
    <property type="term" value="F:ABC-type transporter activity"/>
    <property type="evidence" value="ECO:0007669"/>
    <property type="project" value="InterPro"/>
</dbReference>
<feature type="transmembrane region" description="Helical" evidence="1">
    <location>
        <begin position="294"/>
        <end position="322"/>
    </location>
</feature>
<keyword evidence="3" id="KW-1185">Reference proteome</keyword>
<feature type="transmembrane region" description="Helical" evidence="1">
    <location>
        <begin position="216"/>
        <end position="240"/>
    </location>
</feature>
<organism evidence="2 3">
    <name type="scientific">Alicyclobacillus mengziensis</name>
    <dbReference type="NCBI Taxonomy" id="2931921"/>
    <lineage>
        <taxon>Bacteria</taxon>
        <taxon>Bacillati</taxon>
        <taxon>Bacillota</taxon>
        <taxon>Bacilli</taxon>
        <taxon>Bacillales</taxon>
        <taxon>Alicyclobacillaceae</taxon>
        <taxon>Alicyclobacillus</taxon>
    </lineage>
</organism>
<dbReference type="PANTHER" id="PTHR37305">
    <property type="entry name" value="INTEGRAL MEMBRANE PROTEIN-RELATED"/>
    <property type="match status" value="1"/>
</dbReference>
<dbReference type="PANTHER" id="PTHR37305:SF2">
    <property type="entry name" value="BACITRACIN TRANSPORT PERMEASE PROTEIN BCRB"/>
    <property type="match status" value="1"/>
</dbReference>
<feature type="transmembrane region" description="Helical" evidence="1">
    <location>
        <begin position="19"/>
        <end position="36"/>
    </location>
</feature>
<dbReference type="Proteomes" id="UP000663505">
    <property type="component" value="Chromosome"/>
</dbReference>
<reference evidence="2 3" key="1">
    <citation type="submission" date="2021-02" db="EMBL/GenBank/DDBJ databases">
        <title>Alicyclobacillus curvatus sp. nov. and Alicyclobacillus mengziensis sp. nov., two acidophilic bacteria isolated from acid mine drainage.</title>
        <authorList>
            <person name="Huang Y."/>
        </authorList>
    </citation>
    <scope>NUCLEOTIDE SEQUENCE [LARGE SCALE GENOMIC DNA]</scope>
    <source>
        <strain evidence="2 3">S30H14</strain>
    </source>
</reference>
<keyword evidence="1" id="KW-0812">Transmembrane</keyword>
<feature type="transmembrane region" description="Helical" evidence="1">
    <location>
        <begin position="115"/>
        <end position="137"/>
    </location>
</feature>
<dbReference type="EMBL" id="CP071182">
    <property type="protein sequence ID" value="QSO49759.1"/>
    <property type="molecule type" value="Genomic_DNA"/>
</dbReference>
<feature type="transmembrane region" description="Helical" evidence="1">
    <location>
        <begin position="252"/>
        <end position="274"/>
    </location>
</feature>
<feature type="transmembrane region" description="Helical" evidence="1">
    <location>
        <begin position="158"/>
        <end position="186"/>
    </location>
</feature>
<dbReference type="Pfam" id="PF12679">
    <property type="entry name" value="ABC2_membrane_2"/>
    <property type="match status" value="1"/>
</dbReference>